<dbReference type="Pfam" id="PF00353">
    <property type="entry name" value="HemolysinCabind"/>
    <property type="match status" value="4"/>
</dbReference>
<evidence type="ECO:0000256" key="1">
    <source>
        <dbReference type="ARBA" id="ARBA00004613"/>
    </source>
</evidence>
<dbReference type="AlphaFoldDB" id="A0A7W7GT76"/>
<keyword evidence="3" id="KW-0732">Signal</keyword>
<dbReference type="RefSeq" id="WP_185038219.1">
    <property type="nucleotide sequence ID" value="NZ_BAABFG010000005.1"/>
</dbReference>
<keyword evidence="2" id="KW-0964">Secreted</keyword>
<dbReference type="GO" id="GO:0005509">
    <property type="term" value="F:calcium ion binding"/>
    <property type="evidence" value="ECO:0007669"/>
    <property type="project" value="InterPro"/>
</dbReference>
<evidence type="ECO:0000313" key="5">
    <source>
        <dbReference type="Proteomes" id="UP000546162"/>
    </source>
</evidence>
<organism evidence="4 5">
    <name type="scientific">Actinoplanes octamycinicus</name>
    <dbReference type="NCBI Taxonomy" id="135948"/>
    <lineage>
        <taxon>Bacteria</taxon>
        <taxon>Bacillati</taxon>
        <taxon>Actinomycetota</taxon>
        <taxon>Actinomycetes</taxon>
        <taxon>Micromonosporales</taxon>
        <taxon>Micromonosporaceae</taxon>
        <taxon>Actinoplanes</taxon>
    </lineage>
</organism>
<dbReference type="PANTHER" id="PTHR38340:SF1">
    <property type="entry name" value="S-LAYER PROTEIN"/>
    <property type="match status" value="1"/>
</dbReference>
<sequence length="353" mass="35919">MAPARRWRVGAVALSATLLSTAAALAGGTPAEAATSGKASVSRSLVTFTAASGKANRVVITRSGKTVTIDDKYPIKAGKGCKAVRGDRTKVRCTSKYTPFLSVTLGSKGDRLSNKTNLQLFAYGNSGDDVLYSGGGQDVLRGGSGNDRILAGGGNDDVRGDTGNDQLFGEAGRDLLQGDLGDDVLAGGAGDDVLRGELEGTDVSPSRFGADTFWGGTGRDSVSYITHHGVTVDLDGGRGDDGSPGEHDTVGSDVEIVWGSPENDTLIGNGAANLLDGADGDDTIRGGAGDDTLDGGAGLDSLFGEAGDDSLNGFDPSLPVDQRVDQLDGGSNVTAAGDLCRGTEIDVRTDCER</sequence>
<dbReference type="PROSITE" id="PS00330">
    <property type="entry name" value="HEMOLYSIN_CALCIUM"/>
    <property type="match status" value="2"/>
</dbReference>
<comment type="subcellular location">
    <subcellularLocation>
        <location evidence="1">Secreted</location>
    </subcellularLocation>
</comment>
<dbReference type="PANTHER" id="PTHR38340">
    <property type="entry name" value="S-LAYER PROTEIN"/>
    <property type="match status" value="1"/>
</dbReference>
<evidence type="ECO:0000256" key="3">
    <source>
        <dbReference type="SAM" id="SignalP"/>
    </source>
</evidence>
<dbReference type="InterPro" id="IPR018511">
    <property type="entry name" value="Hemolysin-typ_Ca-bd_CS"/>
</dbReference>
<keyword evidence="5" id="KW-1185">Reference proteome</keyword>
<comment type="caution">
    <text evidence="4">The sequence shown here is derived from an EMBL/GenBank/DDBJ whole genome shotgun (WGS) entry which is preliminary data.</text>
</comment>
<dbReference type="EMBL" id="JACHNB010000001">
    <property type="protein sequence ID" value="MBB4737863.1"/>
    <property type="molecule type" value="Genomic_DNA"/>
</dbReference>
<evidence type="ECO:0000256" key="2">
    <source>
        <dbReference type="ARBA" id="ARBA00022525"/>
    </source>
</evidence>
<feature type="chain" id="PRO_5039413856" evidence="3">
    <location>
        <begin position="27"/>
        <end position="353"/>
    </location>
</feature>
<dbReference type="SUPFAM" id="SSF51120">
    <property type="entry name" value="beta-Roll"/>
    <property type="match status" value="2"/>
</dbReference>
<dbReference type="InterPro" id="IPR011049">
    <property type="entry name" value="Serralysin-like_metalloprot_C"/>
</dbReference>
<feature type="signal peptide" evidence="3">
    <location>
        <begin position="1"/>
        <end position="26"/>
    </location>
</feature>
<name>A0A7W7GT76_9ACTN</name>
<dbReference type="InterPro" id="IPR001343">
    <property type="entry name" value="Hemolysn_Ca-bd"/>
</dbReference>
<evidence type="ECO:0000313" key="4">
    <source>
        <dbReference type="EMBL" id="MBB4737863.1"/>
    </source>
</evidence>
<dbReference type="GO" id="GO:0005576">
    <property type="term" value="C:extracellular region"/>
    <property type="evidence" value="ECO:0007669"/>
    <property type="project" value="UniProtKB-SubCell"/>
</dbReference>
<accession>A0A7W7GT76</accession>
<protein>
    <submittedName>
        <fullName evidence="4">Ca2+-binding RTX toxin-like protein</fullName>
    </submittedName>
</protein>
<dbReference type="Gene3D" id="2.150.10.10">
    <property type="entry name" value="Serralysin-like metalloprotease, C-terminal"/>
    <property type="match status" value="3"/>
</dbReference>
<reference evidence="4 5" key="1">
    <citation type="submission" date="2020-08" db="EMBL/GenBank/DDBJ databases">
        <title>Sequencing the genomes of 1000 actinobacteria strains.</title>
        <authorList>
            <person name="Klenk H.-P."/>
        </authorList>
    </citation>
    <scope>NUCLEOTIDE SEQUENCE [LARGE SCALE GENOMIC DNA]</scope>
    <source>
        <strain evidence="4 5">DSM 45809</strain>
    </source>
</reference>
<dbReference type="PRINTS" id="PR00313">
    <property type="entry name" value="CABNDNGRPT"/>
</dbReference>
<gene>
    <name evidence="4" type="ORF">BJY16_001322</name>
</gene>
<dbReference type="InterPro" id="IPR050557">
    <property type="entry name" value="RTX_toxin/Mannuronan_C5-epim"/>
</dbReference>
<dbReference type="Proteomes" id="UP000546162">
    <property type="component" value="Unassembled WGS sequence"/>
</dbReference>
<proteinExistence type="predicted"/>